<sequence>MTGLLESGPSRLAAPGQLQPFKFALHSRHCRVFFSNTTHESKLADQSGLNVVSPIDSSRIFA</sequence>
<name>A0A127Q2H0_9BURK</name>
<dbReference type="RefSeq" id="WP_150119651.1">
    <property type="nucleotide sequence ID" value="NZ_CP013234.1"/>
</dbReference>
<accession>A0A127Q2H0</accession>
<evidence type="ECO:0000313" key="1">
    <source>
        <dbReference type="EMBL" id="AMP04186.1"/>
    </source>
</evidence>
<organism evidence="1 2">
    <name type="scientific">Collimonas pratensis</name>
    <dbReference type="NCBI Taxonomy" id="279113"/>
    <lineage>
        <taxon>Bacteria</taxon>
        <taxon>Pseudomonadati</taxon>
        <taxon>Pseudomonadota</taxon>
        <taxon>Betaproteobacteria</taxon>
        <taxon>Burkholderiales</taxon>
        <taxon>Oxalobacteraceae</taxon>
        <taxon>Collimonas</taxon>
    </lineage>
</organism>
<gene>
    <name evidence="1" type="ORF">CPter91_1813</name>
</gene>
<evidence type="ECO:0000313" key="2">
    <source>
        <dbReference type="Proteomes" id="UP000074561"/>
    </source>
</evidence>
<reference evidence="1 2" key="1">
    <citation type="submission" date="2015-11" db="EMBL/GenBank/DDBJ databases">
        <title>Exploring the genomic traits of fungus-feeding bacterial genus Collimonas.</title>
        <authorList>
            <person name="Song C."/>
            <person name="Schmidt R."/>
            <person name="de Jager V."/>
            <person name="Krzyzanowska D."/>
            <person name="Jongedijk E."/>
            <person name="Cankar K."/>
            <person name="Beekwilder J."/>
            <person name="van Veen A."/>
            <person name="de Boer W."/>
            <person name="van Veen J.A."/>
            <person name="Garbeva P."/>
        </authorList>
    </citation>
    <scope>NUCLEOTIDE SEQUENCE [LARGE SCALE GENOMIC DNA]</scope>
    <source>
        <strain evidence="1 2">Ter91</strain>
    </source>
</reference>
<dbReference type="EMBL" id="CP013234">
    <property type="protein sequence ID" value="AMP04186.1"/>
    <property type="molecule type" value="Genomic_DNA"/>
</dbReference>
<protein>
    <submittedName>
        <fullName evidence="1">Uncharacterized protein</fullName>
    </submittedName>
</protein>
<dbReference type="AlphaFoldDB" id="A0A127Q2H0"/>
<dbReference type="PATRIC" id="fig|279113.9.peg.1796"/>
<dbReference type="Proteomes" id="UP000074561">
    <property type="component" value="Chromosome"/>
</dbReference>
<dbReference type="KEGG" id="cpra:CPter91_1813"/>
<proteinExistence type="predicted"/>